<name>A0A852YJ77_9MICO</name>
<feature type="compositionally biased region" description="Low complexity" evidence="1">
    <location>
        <begin position="20"/>
        <end position="62"/>
    </location>
</feature>
<proteinExistence type="predicted"/>
<evidence type="ECO:0000313" key="3">
    <source>
        <dbReference type="EMBL" id="NYH00008.1"/>
    </source>
</evidence>
<evidence type="ECO:0008006" key="5">
    <source>
        <dbReference type="Google" id="ProtNLM"/>
    </source>
</evidence>
<comment type="caution">
    <text evidence="3">The sequence shown here is derived from an EMBL/GenBank/DDBJ whole genome shotgun (WGS) entry which is preliminary data.</text>
</comment>
<protein>
    <recommendedName>
        <fullName evidence="5">DUF4878 domain-containing protein</fullName>
    </recommendedName>
</protein>
<dbReference type="Proteomes" id="UP000553888">
    <property type="component" value="Unassembled WGS sequence"/>
</dbReference>
<keyword evidence="4" id="KW-1185">Reference proteome</keyword>
<dbReference type="RefSeq" id="WP_179568564.1">
    <property type="nucleotide sequence ID" value="NZ_JACBZY010000001.1"/>
</dbReference>
<sequence length="395" mass="41420">MSTPYDPNTPQQPQGGFGYGSQQQPQGGQPTASQPGATPYGAPQQPQQQAYAGAPGKPAKPAAPRHPGYPNANPGMSGLARGIVIGGIVLGAVIVGAVGLNVVSSTFFSPQTVARDYMNAIASGDLAKATKMVEPESTSRDDTTLLDSKDVLAKAENRISDVQVGNVGAGGYTRVTFTVDGRKQSVSLQLARAGKQAVFFDKWVVDKSIARPIGVSASGADSVSVNGVEVDVARKSGGYLSILAYPGVYDVGTPDSNKWLEAENAKIVVGAYGSDGSADIDIQPTAALQKEVEKQIAANLDKCAASTEARPSGCPFYTYAYGDYQGLTWKVDSYPTIKIQNGSTLRFTGDGGKATATYQQRYSSSSDYTPKTDTDTFYLFGTIKVSGDKVTVSYQ</sequence>
<reference evidence="3 4" key="1">
    <citation type="submission" date="2020-07" db="EMBL/GenBank/DDBJ databases">
        <title>Sequencing the genomes of 1000 actinobacteria strains.</title>
        <authorList>
            <person name="Klenk H.-P."/>
        </authorList>
    </citation>
    <scope>NUCLEOTIDE SEQUENCE [LARGE SCALE GENOMIC DNA]</scope>
    <source>
        <strain evidence="3 4">DSM 23141</strain>
    </source>
</reference>
<accession>A0A852YJ77</accession>
<organism evidence="3 4">
    <name type="scientific">Schumannella luteola</name>
    <dbReference type="NCBI Taxonomy" id="472059"/>
    <lineage>
        <taxon>Bacteria</taxon>
        <taxon>Bacillati</taxon>
        <taxon>Actinomycetota</taxon>
        <taxon>Actinomycetes</taxon>
        <taxon>Micrococcales</taxon>
        <taxon>Microbacteriaceae</taxon>
        <taxon>Schumannella</taxon>
    </lineage>
</organism>
<dbReference type="AlphaFoldDB" id="A0A852YJ77"/>
<gene>
    <name evidence="3" type="ORF">BJ979_002633</name>
</gene>
<feature type="region of interest" description="Disordered" evidence="1">
    <location>
        <begin position="1"/>
        <end position="73"/>
    </location>
</feature>
<evidence type="ECO:0000256" key="2">
    <source>
        <dbReference type="SAM" id="Phobius"/>
    </source>
</evidence>
<keyword evidence="2" id="KW-0472">Membrane</keyword>
<evidence type="ECO:0000313" key="4">
    <source>
        <dbReference type="Proteomes" id="UP000553888"/>
    </source>
</evidence>
<feature type="transmembrane region" description="Helical" evidence="2">
    <location>
        <begin position="83"/>
        <end position="103"/>
    </location>
</feature>
<keyword evidence="2" id="KW-1133">Transmembrane helix</keyword>
<keyword evidence="2" id="KW-0812">Transmembrane</keyword>
<evidence type="ECO:0000256" key="1">
    <source>
        <dbReference type="SAM" id="MobiDB-lite"/>
    </source>
</evidence>
<dbReference type="EMBL" id="JACBZY010000001">
    <property type="protein sequence ID" value="NYH00008.1"/>
    <property type="molecule type" value="Genomic_DNA"/>
</dbReference>